<dbReference type="OrthoDB" id="1068986at2"/>
<accession>A0A4Q9FPI1</accession>
<dbReference type="NCBIfam" id="TIGR01200">
    <property type="entry name" value="GLPGLI"/>
    <property type="match status" value="1"/>
</dbReference>
<sequence>MTSNNLKRLILFISLFATIFSNSQEFQGKAYYTSKTSVDMSNFGRPNMTEEQRKRMESRLKTMFQKTFVLSFNRVESVYKLEEKLEAPTQGGGGRFGAIMSGAIDGEKYKNVQTKTVLQELELFGKLFLVKDELPDLKWTMTNETKQIGGYTCYKATATKTWQDFDATALRRSPNSNDNNEGTKEETKAKEVQPDVEVIAWYTMQIPVNQGPGDYWGLPGLILEVNTDTTTILCSKIILNPEDKANIKQPKKGKEITKEEYVEIATKKFQEMRENFRRGGQRGGGGRR</sequence>
<comment type="caution">
    <text evidence="3">The sequence shown here is derived from an EMBL/GenBank/DDBJ whole genome shotgun (WGS) entry which is preliminary data.</text>
</comment>
<evidence type="ECO:0000313" key="3">
    <source>
        <dbReference type="EMBL" id="TBN14582.1"/>
    </source>
</evidence>
<evidence type="ECO:0000313" key="4">
    <source>
        <dbReference type="Proteomes" id="UP000292372"/>
    </source>
</evidence>
<evidence type="ECO:0000256" key="1">
    <source>
        <dbReference type="SAM" id="MobiDB-lite"/>
    </source>
</evidence>
<dbReference type="Pfam" id="PF09697">
    <property type="entry name" value="Porph_ging"/>
    <property type="match status" value="1"/>
</dbReference>
<keyword evidence="2" id="KW-0732">Signal</keyword>
<dbReference type="Proteomes" id="UP000292372">
    <property type="component" value="Unassembled WGS sequence"/>
</dbReference>
<keyword evidence="4" id="KW-1185">Reference proteome</keyword>
<name>A0A4Q9FPI1_9FLAO</name>
<feature type="signal peptide" evidence="2">
    <location>
        <begin position="1"/>
        <end position="23"/>
    </location>
</feature>
<feature type="compositionally biased region" description="Basic and acidic residues" evidence="1">
    <location>
        <begin position="181"/>
        <end position="191"/>
    </location>
</feature>
<dbReference type="InterPro" id="IPR005901">
    <property type="entry name" value="GLPGLI"/>
</dbReference>
<feature type="region of interest" description="Disordered" evidence="1">
    <location>
        <begin position="168"/>
        <end position="191"/>
    </location>
</feature>
<dbReference type="AlphaFoldDB" id="A0A4Q9FPI1"/>
<dbReference type="EMBL" id="SIRS01000005">
    <property type="protein sequence ID" value="TBN14582.1"/>
    <property type="molecule type" value="Genomic_DNA"/>
</dbReference>
<proteinExistence type="predicted"/>
<reference evidence="3 4" key="1">
    <citation type="journal article" date="2015" name="Int. J. Syst. Evol. Microbiol.">
        <title>Hyunsoonleella pacifica sp. nov., isolated from seawater of South Pacific Gyre.</title>
        <authorList>
            <person name="Gao X."/>
            <person name="Zhang Z."/>
            <person name="Dai X."/>
            <person name="Zhang X.H."/>
        </authorList>
    </citation>
    <scope>NUCLEOTIDE SEQUENCE [LARGE SCALE GENOMIC DNA]</scope>
    <source>
        <strain evidence="3 4">SW033</strain>
    </source>
</reference>
<evidence type="ECO:0000256" key="2">
    <source>
        <dbReference type="SAM" id="SignalP"/>
    </source>
</evidence>
<gene>
    <name evidence="3" type="ORF">EYD46_13510</name>
</gene>
<organism evidence="3 4">
    <name type="scientific">Hyunsoonleella pacifica</name>
    <dbReference type="NCBI Taxonomy" id="1080224"/>
    <lineage>
        <taxon>Bacteria</taxon>
        <taxon>Pseudomonadati</taxon>
        <taxon>Bacteroidota</taxon>
        <taxon>Flavobacteriia</taxon>
        <taxon>Flavobacteriales</taxon>
        <taxon>Flavobacteriaceae</taxon>
    </lineage>
</organism>
<dbReference type="RefSeq" id="WP_130937704.1">
    <property type="nucleotide sequence ID" value="NZ_BMEE01000002.1"/>
</dbReference>
<protein>
    <submittedName>
        <fullName evidence="3">GLPGLI family protein</fullName>
    </submittedName>
</protein>
<feature type="chain" id="PRO_5020326943" evidence="2">
    <location>
        <begin position="24"/>
        <end position="288"/>
    </location>
</feature>